<dbReference type="Gene3D" id="3.40.1030.10">
    <property type="entry name" value="Nucleoside phosphorylase/phosphoribosyltransferase catalytic domain"/>
    <property type="match status" value="1"/>
</dbReference>
<dbReference type="SUPFAM" id="SSF52418">
    <property type="entry name" value="Nucleoside phosphorylase/phosphoribosyltransferase catalytic domain"/>
    <property type="match status" value="1"/>
</dbReference>
<evidence type="ECO:0000256" key="1">
    <source>
        <dbReference type="ARBA" id="ARBA00022676"/>
    </source>
</evidence>
<dbReference type="GO" id="GO:0005829">
    <property type="term" value="C:cytosol"/>
    <property type="evidence" value="ECO:0007669"/>
    <property type="project" value="TreeGrafter"/>
</dbReference>
<accession>A0A1G2FPA6</accession>
<gene>
    <name evidence="4" type="ORF">A3B04_00375</name>
</gene>
<evidence type="ECO:0000259" key="3">
    <source>
        <dbReference type="Pfam" id="PF00591"/>
    </source>
</evidence>
<reference evidence="4 5" key="1">
    <citation type="journal article" date="2016" name="Nat. Commun.">
        <title>Thousands of microbial genomes shed light on interconnected biogeochemical processes in an aquifer system.</title>
        <authorList>
            <person name="Anantharaman K."/>
            <person name="Brown C.T."/>
            <person name="Hug L.A."/>
            <person name="Sharon I."/>
            <person name="Castelle C.J."/>
            <person name="Probst A.J."/>
            <person name="Thomas B.C."/>
            <person name="Singh A."/>
            <person name="Wilkins M.J."/>
            <person name="Karaoz U."/>
            <person name="Brodie E.L."/>
            <person name="Williams K.H."/>
            <person name="Hubbard S.S."/>
            <person name="Banfield J.F."/>
        </authorList>
    </citation>
    <scope>NUCLEOTIDE SEQUENCE [LARGE SCALE GENOMIC DNA]</scope>
</reference>
<evidence type="ECO:0000256" key="2">
    <source>
        <dbReference type="ARBA" id="ARBA00022679"/>
    </source>
</evidence>
<dbReference type="InterPro" id="IPR005940">
    <property type="entry name" value="Anthranilate_Pribosyl_Tfrase"/>
</dbReference>
<proteinExistence type="predicted"/>
<dbReference type="PANTHER" id="PTHR43285:SF2">
    <property type="entry name" value="ANTHRANILATE PHOSPHORIBOSYLTRANSFERASE"/>
    <property type="match status" value="1"/>
</dbReference>
<dbReference type="AlphaFoldDB" id="A0A1G2FPA6"/>
<name>A0A1G2FPA6_9BACT</name>
<keyword evidence="1" id="KW-0328">Glycosyltransferase</keyword>
<dbReference type="Proteomes" id="UP000177126">
    <property type="component" value="Unassembled WGS sequence"/>
</dbReference>
<organism evidence="4 5">
    <name type="scientific">Candidatus Portnoybacteria bacterium RIFCSPLOWO2_02_FULL_39_11</name>
    <dbReference type="NCBI Taxonomy" id="1802001"/>
    <lineage>
        <taxon>Bacteria</taxon>
        <taxon>Candidatus Portnoyibacteriota</taxon>
    </lineage>
</organism>
<dbReference type="GO" id="GO:0000162">
    <property type="term" value="P:L-tryptophan biosynthetic process"/>
    <property type="evidence" value="ECO:0007669"/>
    <property type="project" value="InterPro"/>
</dbReference>
<keyword evidence="2" id="KW-0808">Transferase</keyword>
<dbReference type="Pfam" id="PF00591">
    <property type="entry name" value="Glycos_transf_3"/>
    <property type="match status" value="1"/>
</dbReference>
<feature type="domain" description="Glycosyl transferase family 3" evidence="3">
    <location>
        <begin position="108"/>
        <end position="372"/>
    </location>
</feature>
<comment type="caution">
    <text evidence="4">The sequence shown here is derived from an EMBL/GenBank/DDBJ whole genome shotgun (WGS) entry which is preliminary data.</text>
</comment>
<dbReference type="EMBL" id="MHNF01000045">
    <property type="protein sequence ID" value="OGZ39914.1"/>
    <property type="molecule type" value="Genomic_DNA"/>
</dbReference>
<sequence length="387" mass="42823">MIDIKHILKDHAYQNIPLNYEEAYELGVYALEGCNGNKLAQKQSIAALCALHTKATYFWKRTKRSIKIHGHRLPKNAAEQIAGICAAIFNYDIAVSKFGFFNPNISYAMDNCGMGGDIIDTANVSTVAAFIAAAAGIFMCKHGSPGNARRIGSSEFVSMHCNINTESAKRKTEKCLEDTHFCYTEALDTRYKRIHSQTHKIAMLPHMNDIIGPITNPLNPQKITRRVVGINHLIAPRIVAEAYKIMNKNGVTNLKHGLFVRGFANKGRYEGMDEVSICSGGTQVAELKNGKIRVFDLYARDFGLKAVSVEAIIPKENKGEFSLGILKGEIAGPPLQMVLANAAILFYLAGKSQNFKECYKMAEEIHRSGKAYETMQAVQRALSQKSK</sequence>
<evidence type="ECO:0000313" key="4">
    <source>
        <dbReference type="EMBL" id="OGZ39914.1"/>
    </source>
</evidence>
<dbReference type="GO" id="GO:0004048">
    <property type="term" value="F:anthranilate phosphoribosyltransferase activity"/>
    <property type="evidence" value="ECO:0007669"/>
    <property type="project" value="InterPro"/>
</dbReference>
<dbReference type="InterPro" id="IPR000312">
    <property type="entry name" value="Glycosyl_Trfase_fam3"/>
</dbReference>
<dbReference type="PANTHER" id="PTHR43285">
    <property type="entry name" value="ANTHRANILATE PHOSPHORIBOSYLTRANSFERASE"/>
    <property type="match status" value="1"/>
</dbReference>
<dbReference type="InterPro" id="IPR035902">
    <property type="entry name" value="Nuc_phospho_transferase"/>
</dbReference>
<protein>
    <recommendedName>
        <fullName evidence="3">Glycosyl transferase family 3 domain-containing protein</fullName>
    </recommendedName>
</protein>
<evidence type="ECO:0000313" key="5">
    <source>
        <dbReference type="Proteomes" id="UP000177126"/>
    </source>
</evidence>